<name>Q6U633_KLEPN</name>
<protein>
    <submittedName>
        <fullName evidence="4">Invertase</fullName>
    </submittedName>
</protein>
<evidence type="ECO:0000259" key="2">
    <source>
        <dbReference type="Pfam" id="PF01548"/>
    </source>
</evidence>
<evidence type="ECO:0000256" key="1">
    <source>
        <dbReference type="SAM" id="Coils"/>
    </source>
</evidence>
<dbReference type="NCBIfam" id="NF033542">
    <property type="entry name" value="transpos_IS110"/>
    <property type="match status" value="1"/>
</dbReference>
<evidence type="ECO:0000313" key="4">
    <source>
        <dbReference type="EMBL" id="AAR07688.1"/>
    </source>
</evidence>
<feature type="domain" description="Transposase IS110-like N-terminal" evidence="2">
    <location>
        <begin position="47"/>
        <end position="200"/>
    </location>
</feature>
<sequence length="374" mass="42645">MICSIWPSASPFTPAHQVERLPGARLRMYKANRRDGLCERSLTMFPVGIDVSKNTLDLCILYDGIKGRIKTRNIQNNRHSVENILRWLRLQHCGPEDVHVVMEATGVYHERLATELHDAGFRVSLANPHRSREFARGMGIMTKTDKVDAYMLACYAFLKKPHHWEPPSPEIRYLAALLRRRDVLLGDALREENRLEKYLSTDTPADIISSCRRMAQLLREEVSNIERQIKAHIKASPALRRDYTLLNSIKSVGPQLGMHMLVELRSHNFASAEQAAAFLGVVPIEKRSGTSVRSRPRMSKIGPPQLRARLYMSALCGKIYNKRMRNIYDEMCLRGKPKMVAIGALMRKLVHWCYGVLKTGTVFNDEGLKQVLST</sequence>
<dbReference type="SMR" id="Q6U633"/>
<dbReference type="GO" id="GO:0003677">
    <property type="term" value="F:DNA binding"/>
    <property type="evidence" value="ECO:0007669"/>
    <property type="project" value="InterPro"/>
</dbReference>
<dbReference type="GO" id="GO:0006313">
    <property type="term" value="P:DNA transposition"/>
    <property type="evidence" value="ECO:0007669"/>
    <property type="project" value="InterPro"/>
</dbReference>
<reference evidence="4" key="2">
    <citation type="journal article" date="2004" name="Gene">
        <title>Sequencing and analysis of the large virulence plasmid pLVPK of Klebsiella pneumoniae CG43.</title>
        <authorList>
            <person name="Chen Y.T."/>
            <person name="Chang H.Y."/>
            <person name="Lai Y.C."/>
            <person name="Pan C.C."/>
            <person name="Tsai S.F."/>
            <person name="Peng H.L."/>
        </authorList>
    </citation>
    <scope>NUCLEOTIDE SEQUENCE</scope>
    <source>
        <strain evidence="4">CG43</strain>
        <plasmid evidence="4">pLVPK</plasmid>
    </source>
</reference>
<dbReference type="PANTHER" id="PTHR33055">
    <property type="entry name" value="TRANSPOSASE FOR INSERTION SEQUENCE ELEMENT IS1111A"/>
    <property type="match status" value="1"/>
</dbReference>
<dbReference type="InterPro" id="IPR047650">
    <property type="entry name" value="Transpos_IS110"/>
</dbReference>
<feature type="domain" description="Transposase IS116/IS110/IS902 C-terminal" evidence="3">
    <location>
        <begin position="244"/>
        <end position="328"/>
    </location>
</feature>
<dbReference type="InterPro" id="IPR002525">
    <property type="entry name" value="Transp_IS110-like_N"/>
</dbReference>
<evidence type="ECO:0000259" key="3">
    <source>
        <dbReference type="Pfam" id="PF02371"/>
    </source>
</evidence>
<dbReference type="AlphaFoldDB" id="Q6U633"/>
<keyword evidence="1" id="KW-0175">Coiled coil</keyword>
<dbReference type="EMBL" id="AY378100">
    <property type="protein sequence ID" value="AAR07688.1"/>
    <property type="molecule type" value="Genomic_DNA"/>
</dbReference>
<keyword evidence="4" id="KW-0614">Plasmid</keyword>
<dbReference type="PANTHER" id="PTHR33055:SF3">
    <property type="entry name" value="PUTATIVE TRANSPOSASE FOR IS117-RELATED"/>
    <property type="match status" value="1"/>
</dbReference>
<accession>Q6U633</accession>
<gene>
    <name evidence="4" type="primary">invertase</name>
    <name evidence="4" type="ORF">LV082</name>
</gene>
<dbReference type="Pfam" id="PF01548">
    <property type="entry name" value="DEDD_Tnp_IS110"/>
    <property type="match status" value="1"/>
</dbReference>
<dbReference type="Pfam" id="PF02371">
    <property type="entry name" value="Transposase_20"/>
    <property type="match status" value="1"/>
</dbReference>
<geneLocation type="plasmid" evidence="4">
    <name>pLVPK</name>
</geneLocation>
<dbReference type="GO" id="GO:0004803">
    <property type="term" value="F:transposase activity"/>
    <property type="evidence" value="ECO:0007669"/>
    <property type="project" value="InterPro"/>
</dbReference>
<proteinExistence type="predicted"/>
<organism evidence="4">
    <name type="scientific">Klebsiella pneumoniae CG43</name>
    <dbReference type="NCBI Taxonomy" id="1244085"/>
    <lineage>
        <taxon>Bacteria</taxon>
        <taxon>Pseudomonadati</taxon>
        <taxon>Pseudomonadota</taxon>
        <taxon>Gammaproteobacteria</taxon>
        <taxon>Enterobacterales</taxon>
        <taxon>Enterobacteriaceae</taxon>
        <taxon>Klebsiella/Raoultella group</taxon>
        <taxon>Klebsiella</taxon>
        <taxon>Klebsiella pneumoniae complex</taxon>
    </lineage>
</organism>
<feature type="coiled-coil region" evidence="1">
    <location>
        <begin position="208"/>
        <end position="235"/>
    </location>
</feature>
<dbReference type="InterPro" id="IPR003346">
    <property type="entry name" value="Transposase_20"/>
</dbReference>
<reference evidence="4" key="1">
    <citation type="submission" date="2003-09" db="EMBL/GenBank/DDBJ databases">
        <authorList>
            <person name="Chen Y.-T."/>
            <person name="Peng H.-L."/>
        </authorList>
    </citation>
    <scope>NUCLEOTIDE SEQUENCE</scope>
    <source>
        <strain evidence="4">CG43</strain>
        <plasmid evidence="4">pLVPK</plasmid>
    </source>
</reference>